<keyword evidence="3" id="KW-1185">Reference proteome</keyword>
<reference evidence="2 3" key="2">
    <citation type="submission" date="2019-08" db="EMBL/GenBank/DDBJ databases">
        <title>Amycolatopsis acidicola sp. nov., isolated from peat swamp forest soil.</title>
        <authorList>
            <person name="Srisuk N."/>
        </authorList>
    </citation>
    <scope>NUCLEOTIDE SEQUENCE [LARGE SCALE GENOMIC DNA]</scope>
    <source>
        <strain evidence="2 3">TBRC 6029</strain>
    </source>
</reference>
<feature type="compositionally biased region" description="Basic and acidic residues" evidence="1">
    <location>
        <begin position="166"/>
        <end position="177"/>
    </location>
</feature>
<feature type="region of interest" description="Disordered" evidence="1">
    <location>
        <begin position="102"/>
        <end position="184"/>
    </location>
</feature>
<dbReference type="EMBL" id="VJWX01000099">
    <property type="protein sequence ID" value="TVT52605.1"/>
    <property type="molecule type" value="Genomic_DNA"/>
</dbReference>
<evidence type="ECO:0008006" key="4">
    <source>
        <dbReference type="Google" id="ProtNLM"/>
    </source>
</evidence>
<protein>
    <recommendedName>
        <fullName evidence="4">Helix-turn-helix domain-containing protein</fullName>
    </recommendedName>
</protein>
<evidence type="ECO:0000256" key="1">
    <source>
        <dbReference type="SAM" id="MobiDB-lite"/>
    </source>
</evidence>
<evidence type="ECO:0000313" key="2">
    <source>
        <dbReference type="EMBL" id="TVT52605.1"/>
    </source>
</evidence>
<comment type="caution">
    <text evidence="2">The sequence shown here is derived from an EMBL/GenBank/DDBJ whole genome shotgun (WGS) entry which is preliminary data.</text>
</comment>
<dbReference type="Proteomes" id="UP000320011">
    <property type="component" value="Unassembled WGS sequence"/>
</dbReference>
<proteinExistence type="predicted"/>
<organism evidence="2 3">
    <name type="scientific">Amycolatopsis rhizosphaerae</name>
    <dbReference type="NCBI Taxonomy" id="2053003"/>
    <lineage>
        <taxon>Bacteria</taxon>
        <taxon>Bacillati</taxon>
        <taxon>Actinomycetota</taxon>
        <taxon>Actinomycetes</taxon>
        <taxon>Pseudonocardiales</taxon>
        <taxon>Pseudonocardiaceae</taxon>
        <taxon>Amycolatopsis</taxon>
    </lineage>
</organism>
<accession>A0A558CV30</accession>
<reference evidence="2 3" key="1">
    <citation type="submission" date="2019-07" db="EMBL/GenBank/DDBJ databases">
        <authorList>
            <person name="Duangmal K."/>
            <person name="Teo W.F.A."/>
        </authorList>
    </citation>
    <scope>NUCLEOTIDE SEQUENCE [LARGE SCALE GENOMIC DNA]</scope>
    <source>
        <strain evidence="2 3">TBRC 6029</strain>
    </source>
</reference>
<dbReference type="Pfam" id="PF13730">
    <property type="entry name" value="HTH_36"/>
    <property type="match status" value="1"/>
</dbReference>
<name>A0A558CV30_9PSEU</name>
<dbReference type="OrthoDB" id="3692312at2"/>
<dbReference type="RefSeq" id="WP_144587728.1">
    <property type="nucleotide sequence ID" value="NZ_VJWX01000099.1"/>
</dbReference>
<feature type="non-terminal residue" evidence="2">
    <location>
        <position position="184"/>
    </location>
</feature>
<sequence>MSVEAISWALTEAPIPRDRRDASSLAIVLVGLANHAGPDGRNAFPAIATLSTYTRLSTRSVQYALRALEELDLIRASDPEIVAAYIKRADRRPHGWDLALERRGPTRAVDKSDASVDNPDTAVQPLHPAQARGVQRRASGVQTTTSRGADTAPEPSLNRPRTTRARRSDIGADERSPAPEQPCG</sequence>
<evidence type="ECO:0000313" key="3">
    <source>
        <dbReference type="Proteomes" id="UP000320011"/>
    </source>
</evidence>
<gene>
    <name evidence="2" type="ORF">FNH05_12690</name>
</gene>
<feature type="compositionally biased region" description="Basic and acidic residues" evidence="1">
    <location>
        <begin position="102"/>
        <end position="114"/>
    </location>
</feature>
<dbReference type="AlphaFoldDB" id="A0A558CV30"/>